<dbReference type="EMBL" id="AP014809">
    <property type="protein sequence ID" value="BAU92915.1"/>
    <property type="molecule type" value="Genomic_DNA"/>
</dbReference>
<reference evidence="1 2" key="1">
    <citation type="journal article" date="2016" name="Genome Announc.">
        <title>Complete Genome Sequence of Methylobacterium populi P-1M, Isolated from Pink-Pigmented Household Biofilm.</title>
        <authorList>
            <person name="Morohoshi T."/>
            <person name="Ikeda T."/>
        </authorList>
    </citation>
    <scope>NUCLEOTIDE SEQUENCE [LARGE SCALE GENOMIC DNA]</scope>
    <source>
        <strain evidence="1 2">P-1M</strain>
    </source>
</reference>
<proteinExistence type="predicted"/>
<evidence type="ECO:0008006" key="3">
    <source>
        <dbReference type="Google" id="ProtNLM"/>
    </source>
</evidence>
<name>A0A160PJ30_9HYPH</name>
<evidence type="ECO:0000313" key="2">
    <source>
        <dbReference type="Proteomes" id="UP000218288"/>
    </source>
</evidence>
<dbReference type="OrthoDB" id="7992754at2"/>
<accession>A0A160PJ30</accession>
<evidence type="ECO:0000313" key="1">
    <source>
        <dbReference type="EMBL" id="BAU92915.1"/>
    </source>
</evidence>
<protein>
    <recommendedName>
        <fullName evidence="3">DUF3224 domain-containing protein</fullName>
    </recommendedName>
</protein>
<organism evidence="1 2">
    <name type="scientific">Methylorubrum populi</name>
    <dbReference type="NCBI Taxonomy" id="223967"/>
    <lineage>
        <taxon>Bacteria</taxon>
        <taxon>Pseudomonadati</taxon>
        <taxon>Pseudomonadota</taxon>
        <taxon>Alphaproteobacteria</taxon>
        <taxon>Hyphomicrobiales</taxon>
        <taxon>Methylobacteriaceae</taxon>
        <taxon>Methylorubrum</taxon>
    </lineage>
</organism>
<dbReference type="AlphaFoldDB" id="A0A160PJ30"/>
<dbReference type="Proteomes" id="UP000218288">
    <property type="component" value="Chromosome"/>
</dbReference>
<sequence length="174" mass="17819">MYRRSTILAVPPAAVLAAALSLAPLLPAVAVAMPMGGSFTGRVDSQTPQVLGPNEVKLRQTASGINTGPGTPLDGAQVQWVETVTLKNGQGPVEGTITFTTPGGSTSSRYKGTVTTDAQGRVTASGTYRDGPATGEFAGTKGNGTFSLAYSSKTDFAGQWQGEVTLPGQKSSKR</sequence>
<gene>
    <name evidence="1" type="ORF">MPPM_4310</name>
</gene>
<dbReference type="RefSeq" id="WP_096486742.1">
    <property type="nucleotide sequence ID" value="NZ_AP014809.1"/>
</dbReference>